<reference evidence="2" key="1">
    <citation type="submission" date="2021-01" db="EMBL/GenBank/DDBJ databases">
        <authorList>
            <person name="Corre E."/>
            <person name="Pelletier E."/>
            <person name="Niang G."/>
            <person name="Scheremetjew M."/>
            <person name="Finn R."/>
            <person name="Kale V."/>
            <person name="Holt S."/>
            <person name="Cochrane G."/>
            <person name="Meng A."/>
            <person name="Brown T."/>
            <person name="Cohen L."/>
        </authorList>
    </citation>
    <scope>NUCLEOTIDE SEQUENCE</scope>
    <source>
        <strain evidence="2">B650</strain>
    </source>
</reference>
<organism evidence="2">
    <name type="scientific">Leptocylindrus danicus</name>
    <dbReference type="NCBI Taxonomy" id="163516"/>
    <lineage>
        <taxon>Eukaryota</taxon>
        <taxon>Sar</taxon>
        <taxon>Stramenopiles</taxon>
        <taxon>Ochrophyta</taxon>
        <taxon>Bacillariophyta</taxon>
        <taxon>Coscinodiscophyceae</taxon>
        <taxon>Chaetocerotophycidae</taxon>
        <taxon>Leptocylindrales</taxon>
        <taxon>Leptocylindraceae</taxon>
        <taxon>Leptocylindrus</taxon>
    </lineage>
</organism>
<feature type="compositionally biased region" description="Basic and acidic residues" evidence="1">
    <location>
        <begin position="76"/>
        <end position="90"/>
    </location>
</feature>
<evidence type="ECO:0008006" key="3">
    <source>
        <dbReference type="Google" id="ProtNLM"/>
    </source>
</evidence>
<dbReference type="Gene3D" id="1.25.40.10">
    <property type="entry name" value="Tetratricopeptide repeat domain"/>
    <property type="match status" value="1"/>
</dbReference>
<protein>
    <recommendedName>
        <fullName evidence="3">Tetratricopeptide SHNi-TPR domain-containing protein</fullName>
    </recommendedName>
</protein>
<proteinExistence type="predicted"/>
<dbReference type="InterPro" id="IPR011990">
    <property type="entry name" value="TPR-like_helical_dom_sf"/>
</dbReference>
<evidence type="ECO:0000313" key="2">
    <source>
        <dbReference type="EMBL" id="CAD9576832.1"/>
    </source>
</evidence>
<feature type="region of interest" description="Disordered" evidence="1">
    <location>
        <begin position="76"/>
        <end position="95"/>
    </location>
</feature>
<evidence type="ECO:0000256" key="1">
    <source>
        <dbReference type="SAM" id="MobiDB-lite"/>
    </source>
</evidence>
<accession>A0A7S2P3L2</accession>
<name>A0A7S2P3L2_9STRA</name>
<gene>
    <name evidence="2" type="ORF">LDAN0321_LOCUS9204</name>
</gene>
<dbReference type="AlphaFoldDB" id="A0A7S2P3L2"/>
<sequence length="335" mass="37006">MMAAAAAAPTITNDPRFRGGRSLIESGKVEEAVAMFANILEAATQEYGASSIQTSCAYYEYGNALFRAASRKKEQLQKDKESSSKLKLENDLNGDSDDDAELALEQMENAFAIVDEYVTACSTYPNQEIVTNNAVAGQYKSPSNTISKEHLQWAKKEIPRILTGIGDLYVSIEKYSYGVDAYTRAIPFREAQLEESKTNANETEKLRQHRLLCEANVLVAETLLRCNPDEDVVVQHNENDNEDKTLLVSATERIDFARGYYDKARSDLQDAVFLMGKIASDAVGASARTCSIGFGKEKEDICFLATILMGVGNTLADLDETAKVEDRDAKKSRKK</sequence>
<dbReference type="EMBL" id="HBGY01014225">
    <property type="protein sequence ID" value="CAD9576832.1"/>
    <property type="molecule type" value="Transcribed_RNA"/>
</dbReference>